<name>A0A5J4YW16_PORPP</name>
<dbReference type="Gene3D" id="3.30.1230.10">
    <property type="entry name" value="YlxR-like"/>
    <property type="match status" value="1"/>
</dbReference>
<dbReference type="OrthoDB" id="10551235at2759"/>
<dbReference type="PANTHER" id="PTHR34215">
    <property type="entry name" value="BLL0784 PROTEIN"/>
    <property type="match status" value="1"/>
</dbReference>
<dbReference type="EMBL" id="VRMN01000003">
    <property type="protein sequence ID" value="KAA8495719.1"/>
    <property type="molecule type" value="Genomic_DNA"/>
</dbReference>
<dbReference type="InterPro" id="IPR007393">
    <property type="entry name" value="YlxR_dom"/>
</dbReference>
<dbReference type="Pfam" id="PF04296">
    <property type="entry name" value="YlxR"/>
    <property type="match status" value="1"/>
</dbReference>
<evidence type="ECO:0000313" key="2">
    <source>
        <dbReference type="EMBL" id="KAA8495719.1"/>
    </source>
</evidence>
<reference evidence="3" key="1">
    <citation type="journal article" date="2019" name="Nat. Commun.">
        <title>Expansion of phycobilisome linker gene families in mesophilic red algae.</title>
        <authorList>
            <person name="Lee J."/>
            <person name="Kim D."/>
            <person name="Bhattacharya D."/>
            <person name="Yoon H.S."/>
        </authorList>
    </citation>
    <scope>NUCLEOTIDE SEQUENCE [LARGE SCALE GENOMIC DNA]</scope>
    <source>
        <strain evidence="3">CCMP 1328</strain>
    </source>
</reference>
<dbReference type="InterPro" id="IPR035931">
    <property type="entry name" value="YlxR-like_sf"/>
</dbReference>
<keyword evidence="3" id="KW-1185">Reference proteome</keyword>
<protein>
    <submittedName>
        <fullName evidence="2">Protein YlxR</fullName>
    </submittedName>
</protein>
<accession>A0A5J4YW16</accession>
<dbReference type="PANTHER" id="PTHR34215:SF1">
    <property type="entry name" value="YLXR DOMAIN-CONTAINING PROTEIN"/>
    <property type="match status" value="1"/>
</dbReference>
<organism evidence="2 3">
    <name type="scientific">Porphyridium purpureum</name>
    <name type="common">Red alga</name>
    <name type="synonym">Porphyridium cruentum</name>
    <dbReference type="NCBI Taxonomy" id="35688"/>
    <lineage>
        <taxon>Eukaryota</taxon>
        <taxon>Rhodophyta</taxon>
        <taxon>Bangiophyceae</taxon>
        <taxon>Porphyridiales</taxon>
        <taxon>Porphyridiaceae</taxon>
        <taxon>Porphyridium</taxon>
    </lineage>
</organism>
<evidence type="ECO:0000259" key="1">
    <source>
        <dbReference type="Pfam" id="PF04296"/>
    </source>
</evidence>
<sequence length="118" mass="13711">MNHVERRQHKFQGRGPRQGRDMRLCIVTRERVNRFDLWRVVRIATGARAPDEPAAIIAIEQGNGRSVYIKRDVELIRKAQKRNVFSKALRVNVDSSVYDELVRLTELWSARQPNGTSQ</sequence>
<evidence type="ECO:0000313" key="3">
    <source>
        <dbReference type="Proteomes" id="UP000324585"/>
    </source>
</evidence>
<comment type="caution">
    <text evidence="2">The sequence shown here is derived from an EMBL/GenBank/DDBJ whole genome shotgun (WGS) entry which is preliminary data.</text>
</comment>
<dbReference type="AlphaFoldDB" id="A0A5J4YW16"/>
<gene>
    <name evidence="2" type="ORF">FVE85_1874</name>
</gene>
<dbReference type="Proteomes" id="UP000324585">
    <property type="component" value="Unassembled WGS sequence"/>
</dbReference>
<feature type="domain" description="YlxR" evidence="1">
    <location>
        <begin position="23"/>
        <end position="101"/>
    </location>
</feature>
<dbReference type="InterPro" id="IPR037465">
    <property type="entry name" value="YlxR"/>
</dbReference>
<proteinExistence type="predicted"/>
<dbReference type="SUPFAM" id="SSF64376">
    <property type="entry name" value="YlxR-like"/>
    <property type="match status" value="1"/>
</dbReference>